<keyword evidence="4" id="KW-0378">Hydrolase</keyword>
<gene>
    <name evidence="9" type="ORF">FC774_02725</name>
    <name evidence="10" type="ORF">FDB51_00160</name>
</gene>
<protein>
    <submittedName>
        <fullName evidence="10">LD-carboxypeptidase</fullName>
    </submittedName>
</protein>
<keyword evidence="2 10" id="KW-0121">Carboxypeptidase</keyword>
<dbReference type="GO" id="GO:0006508">
    <property type="term" value="P:proteolysis"/>
    <property type="evidence" value="ECO:0007669"/>
    <property type="project" value="UniProtKB-KW"/>
</dbReference>
<dbReference type="CDD" id="cd07025">
    <property type="entry name" value="Peptidase_S66"/>
    <property type="match status" value="1"/>
</dbReference>
<dbReference type="SUPFAM" id="SSF141986">
    <property type="entry name" value="LD-carboxypeptidase A C-terminal domain-like"/>
    <property type="match status" value="1"/>
</dbReference>
<evidence type="ECO:0000313" key="10">
    <source>
        <dbReference type="EMBL" id="NFN33563.1"/>
    </source>
</evidence>
<dbReference type="GO" id="GO:0004180">
    <property type="term" value="F:carboxypeptidase activity"/>
    <property type="evidence" value="ECO:0007669"/>
    <property type="project" value="UniProtKB-KW"/>
</dbReference>
<comment type="similarity">
    <text evidence="1">Belongs to the peptidase S66 family.</text>
</comment>
<dbReference type="Gene3D" id="3.40.50.10740">
    <property type="entry name" value="Class I glutamine amidotransferase-like"/>
    <property type="match status" value="1"/>
</dbReference>
<dbReference type="SUPFAM" id="SSF52317">
    <property type="entry name" value="Class I glutamine amidotransferase-like"/>
    <property type="match status" value="1"/>
</dbReference>
<organism evidence="10 11">
    <name type="scientific">Clostridium botulinum</name>
    <dbReference type="NCBI Taxonomy" id="1491"/>
    <lineage>
        <taxon>Bacteria</taxon>
        <taxon>Bacillati</taxon>
        <taxon>Bacillota</taxon>
        <taxon>Clostridia</taxon>
        <taxon>Eubacteriales</taxon>
        <taxon>Clostridiaceae</taxon>
        <taxon>Clostridium</taxon>
    </lineage>
</organism>
<dbReference type="OrthoDB" id="9807329at2"/>
<dbReference type="EMBL" id="SWVK01000001">
    <property type="protein sequence ID" value="NFN33563.1"/>
    <property type="molecule type" value="Genomic_DNA"/>
</dbReference>
<dbReference type="Proteomes" id="UP000473681">
    <property type="component" value="Unassembled WGS sequence"/>
</dbReference>
<sequence length="305" mass="34241">MRRPKPLKKGDKIALVGLSSPTTEERLDLSIKVMRELGFEVIVCDSCKAHYGYLSGNDDMRADDLNRMFFDKSVSGIFAIRGGYGSTRILDKLNYNIIKNNPKVFSGYSDVTAIHNVINKRCDFITFHAPMPATELYKGMDKYTEYYFDNNIFTSKPLGKLKNIDGVEIKTLLEGKAEGRLVGGNLSVICSTLGTDYEIDTKGKILFLEEIDEYPYKIDRMIMQLKQCNKFSEANGIILGQWTDCLPPKGKESLSLMQIFEELIASEGKPTLYDVCCGHCLPTLTLPLGAKVKIDANNQEINILE</sequence>
<evidence type="ECO:0000313" key="11">
    <source>
        <dbReference type="Proteomes" id="UP000473681"/>
    </source>
</evidence>
<proteinExistence type="inferred from homology"/>
<dbReference type="InterPro" id="IPR040449">
    <property type="entry name" value="Peptidase_S66_N"/>
</dbReference>
<feature type="active site" description="Nucleophile" evidence="6">
    <location>
        <position position="109"/>
    </location>
</feature>
<evidence type="ECO:0000256" key="1">
    <source>
        <dbReference type="ARBA" id="ARBA00010233"/>
    </source>
</evidence>
<accession>A0A0M1LSH4</accession>
<dbReference type="AlphaFoldDB" id="A0A0M1LSH4"/>
<dbReference type="RefSeq" id="WP_053342695.1">
    <property type="nucleotide sequence ID" value="NZ_JACBDB010000002.1"/>
</dbReference>
<evidence type="ECO:0000313" key="12">
    <source>
        <dbReference type="Proteomes" id="UP000476820"/>
    </source>
</evidence>
<feature type="active site" description="Charge relay system" evidence="6">
    <location>
        <position position="209"/>
    </location>
</feature>
<evidence type="ECO:0000256" key="5">
    <source>
        <dbReference type="ARBA" id="ARBA00022825"/>
    </source>
</evidence>
<evidence type="ECO:0000259" key="7">
    <source>
        <dbReference type="Pfam" id="PF02016"/>
    </source>
</evidence>
<dbReference type="Gene3D" id="3.50.30.60">
    <property type="entry name" value="LD-carboxypeptidase A C-terminal domain-like"/>
    <property type="match status" value="1"/>
</dbReference>
<keyword evidence="3" id="KW-0645">Protease</keyword>
<dbReference type="Pfam" id="PF02016">
    <property type="entry name" value="Peptidase_S66"/>
    <property type="match status" value="1"/>
</dbReference>
<evidence type="ECO:0000256" key="6">
    <source>
        <dbReference type="PIRSR" id="PIRSR028757-1"/>
    </source>
</evidence>
<reference evidence="11 12" key="1">
    <citation type="submission" date="2019-04" db="EMBL/GenBank/DDBJ databases">
        <title>Genome sequencing of Clostridium botulinum Groups I-IV and Clostridium butyricum.</title>
        <authorList>
            <person name="Brunt J."/>
            <person name="Van Vliet A.H.M."/>
            <person name="Stringer S.C."/>
            <person name="Carter A.T."/>
            <person name="Peck M.W."/>
        </authorList>
    </citation>
    <scope>NUCLEOTIDE SEQUENCE [LARGE SCALE GENOMIC DNA]</scope>
    <source>
        <strain evidence="9 12">1605</strain>
        <strain evidence="10 11">CB-K-33E</strain>
    </source>
</reference>
<evidence type="ECO:0000313" key="9">
    <source>
        <dbReference type="EMBL" id="NFF86822.1"/>
    </source>
</evidence>
<dbReference type="InterPro" id="IPR003507">
    <property type="entry name" value="S66_fam"/>
</dbReference>
<dbReference type="EMBL" id="SWOV01000004">
    <property type="protein sequence ID" value="NFF86822.1"/>
    <property type="molecule type" value="Genomic_DNA"/>
</dbReference>
<dbReference type="GO" id="GO:0008236">
    <property type="term" value="F:serine-type peptidase activity"/>
    <property type="evidence" value="ECO:0007669"/>
    <property type="project" value="UniProtKB-KW"/>
</dbReference>
<feature type="domain" description="LD-carboxypeptidase C-terminal" evidence="8">
    <location>
        <begin position="178"/>
        <end position="294"/>
    </location>
</feature>
<name>A0A0M1LSH4_CLOBO</name>
<dbReference type="PANTHER" id="PTHR30237:SF2">
    <property type="entry name" value="MUREIN TETRAPEPTIDE CARBOXYPEPTIDASE"/>
    <property type="match status" value="1"/>
</dbReference>
<feature type="active site" description="Charge relay system" evidence="6">
    <location>
        <position position="279"/>
    </location>
</feature>
<feature type="domain" description="LD-carboxypeptidase N-terminal" evidence="7">
    <location>
        <begin position="13"/>
        <end position="129"/>
    </location>
</feature>
<dbReference type="InterPro" id="IPR027478">
    <property type="entry name" value="LdcA_N"/>
</dbReference>
<evidence type="ECO:0000256" key="3">
    <source>
        <dbReference type="ARBA" id="ARBA00022670"/>
    </source>
</evidence>
<evidence type="ECO:0000259" key="8">
    <source>
        <dbReference type="Pfam" id="PF17676"/>
    </source>
</evidence>
<evidence type="ECO:0000256" key="2">
    <source>
        <dbReference type="ARBA" id="ARBA00022645"/>
    </source>
</evidence>
<keyword evidence="5" id="KW-0720">Serine protease</keyword>
<dbReference type="PIRSF" id="PIRSF028757">
    <property type="entry name" value="LD-carboxypeptidase"/>
    <property type="match status" value="1"/>
</dbReference>
<dbReference type="Pfam" id="PF17676">
    <property type="entry name" value="Peptidase_S66C"/>
    <property type="match status" value="1"/>
</dbReference>
<dbReference type="InterPro" id="IPR029062">
    <property type="entry name" value="Class_I_gatase-like"/>
</dbReference>
<dbReference type="InterPro" id="IPR027461">
    <property type="entry name" value="Carboxypeptidase_A_C_sf"/>
</dbReference>
<dbReference type="PANTHER" id="PTHR30237">
    <property type="entry name" value="MURAMOYLTETRAPEPTIDE CARBOXYPEPTIDASE"/>
    <property type="match status" value="1"/>
</dbReference>
<dbReference type="Proteomes" id="UP000476820">
    <property type="component" value="Unassembled WGS sequence"/>
</dbReference>
<evidence type="ECO:0000256" key="4">
    <source>
        <dbReference type="ARBA" id="ARBA00022801"/>
    </source>
</evidence>
<comment type="caution">
    <text evidence="10">The sequence shown here is derived from an EMBL/GenBank/DDBJ whole genome shotgun (WGS) entry which is preliminary data.</text>
</comment>
<dbReference type="InterPro" id="IPR040921">
    <property type="entry name" value="Peptidase_S66C"/>
</dbReference>